<evidence type="ECO:0000256" key="1">
    <source>
        <dbReference type="SAM" id="MobiDB-lite"/>
    </source>
</evidence>
<feature type="domain" description="UPF0323" evidence="2">
    <location>
        <begin position="55"/>
        <end position="170"/>
    </location>
</feature>
<protein>
    <recommendedName>
        <fullName evidence="2">UPF0323 domain-containing protein</fullName>
    </recommendedName>
</protein>
<dbReference type="InterPro" id="IPR059092">
    <property type="entry name" value="UPF0323_dom"/>
</dbReference>
<name>A0AA37WF44_9BACT</name>
<feature type="compositionally biased region" description="Polar residues" evidence="1">
    <location>
        <begin position="150"/>
        <end position="168"/>
    </location>
</feature>
<feature type="region of interest" description="Disordered" evidence="1">
    <location>
        <begin position="150"/>
        <end position="195"/>
    </location>
</feature>
<proteinExistence type="predicted"/>
<dbReference type="AlphaFoldDB" id="A0AA37WF44"/>
<evidence type="ECO:0000313" key="4">
    <source>
        <dbReference type="Proteomes" id="UP001156666"/>
    </source>
</evidence>
<feature type="compositionally biased region" description="Low complexity" evidence="1">
    <location>
        <begin position="177"/>
        <end position="195"/>
    </location>
</feature>
<sequence>MEQRQESFFGKYKWYLIILGVMVFYMISKNNTPSSSNTGDTVYIESTVQEPTEGVITKVKEVEPEIFKITEEEVVATKDDSRIIATYLDGGVDTFQLQEIAVIDTTLQSEDSHYRRRSGISTAVHYGLLGYWLGRPMGSGIRQSSYANSDAYNRSQNGRTRMNSSATRKTVRTPRPSSTGKSGFGSGKSTRSYGG</sequence>
<dbReference type="Proteomes" id="UP001156666">
    <property type="component" value="Unassembled WGS sequence"/>
</dbReference>
<evidence type="ECO:0000313" key="3">
    <source>
        <dbReference type="EMBL" id="GLR16620.1"/>
    </source>
</evidence>
<dbReference type="EMBL" id="BSOH01000007">
    <property type="protein sequence ID" value="GLR16620.1"/>
    <property type="molecule type" value="Genomic_DNA"/>
</dbReference>
<organism evidence="3 4">
    <name type="scientific">Portibacter lacus</name>
    <dbReference type="NCBI Taxonomy" id="1099794"/>
    <lineage>
        <taxon>Bacteria</taxon>
        <taxon>Pseudomonadati</taxon>
        <taxon>Bacteroidota</taxon>
        <taxon>Saprospiria</taxon>
        <taxon>Saprospirales</taxon>
        <taxon>Haliscomenobacteraceae</taxon>
        <taxon>Portibacter</taxon>
    </lineage>
</organism>
<keyword evidence="4" id="KW-1185">Reference proteome</keyword>
<evidence type="ECO:0000259" key="2">
    <source>
        <dbReference type="Pfam" id="PF26303"/>
    </source>
</evidence>
<reference evidence="3" key="1">
    <citation type="journal article" date="2014" name="Int. J. Syst. Evol. Microbiol.">
        <title>Complete genome sequence of Corynebacterium casei LMG S-19264T (=DSM 44701T), isolated from a smear-ripened cheese.</title>
        <authorList>
            <consortium name="US DOE Joint Genome Institute (JGI-PGF)"/>
            <person name="Walter F."/>
            <person name="Albersmeier A."/>
            <person name="Kalinowski J."/>
            <person name="Ruckert C."/>
        </authorList>
    </citation>
    <scope>NUCLEOTIDE SEQUENCE</scope>
    <source>
        <strain evidence="3">NBRC 108769</strain>
    </source>
</reference>
<accession>A0AA37WF44</accession>
<comment type="caution">
    <text evidence="3">The sequence shown here is derived from an EMBL/GenBank/DDBJ whole genome shotgun (WGS) entry which is preliminary data.</text>
</comment>
<gene>
    <name evidence="3" type="ORF">GCM10007940_12350</name>
</gene>
<dbReference type="RefSeq" id="WP_235291188.1">
    <property type="nucleotide sequence ID" value="NZ_BSOH01000007.1"/>
</dbReference>
<dbReference type="Pfam" id="PF26303">
    <property type="entry name" value="UPF0323"/>
    <property type="match status" value="1"/>
</dbReference>
<reference evidence="3" key="2">
    <citation type="submission" date="2023-01" db="EMBL/GenBank/DDBJ databases">
        <title>Draft genome sequence of Portibacter lacus strain NBRC 108769.</title>
        <authorList>
            <person name="Sun Q."/>
            <person name="Mori K."/>
        </authorList>
    </citation>
    <scope>NUCLEOTIDE SEQUENCE</scope>
    <source>
        <strain evidence="3">NBRC 108769</strain>
    </source>
</reference>